<feature type="region of interest" description="Disordered" evidence="1">
    <location>
        <begin position="39"/>
        <end position="61"/>
    </location>
</feature>
<name>A0A915KK05_ROMCU</name>
<sequence>MRRKLPFVRSDLLTQQITGFWEREASQHREEPTISYSSHLEGECGVEDEEEPLENAEIMRR</sequence>
<dbReference type="AlphaFoldDB" id="A0A915KK05"/>
<proteinExistence type="predicted"/>
<feature type="compositionally biased region" description="Acidic residues" evidence="1">
    <location>
        <begin position="44"/>
        <end position="54"/>
    </location>
</feature>
<organism evidence="2 3">
    <name type="scientific">Romanomermis culicivorax</name>
    <name type="common">Nematode worm</name>
    <dbReference type="NCBI Taxonomy" id="13658"/>
    <lineage>
        <taxon>Eukaryota</taxon>
        <taxon>Metazoa</taxon>
        <taxon>Ecdysozoa</taxon>
        <taxon>Nematoda</taxon>
        <taxon>Enoplea</taxon>
        <taxon>Dorylaimia</taxon>
        <taxon>Mermithida</taxon>
        <taxon>Mermithoidea</taxon>
        <taxon>Mermithidae</taxon>
        <taxon>Romanomermis</taxon>
    </lineage>
</organism>
<reference evidence="3" key="1">
    <citation type="submission" date="2022-11" db="UniProtKB">
        <authorList>
            <consortium name="WormBaseParasite"/>
        </authorList>
    </citation>
    <scope>IDENTIFICATION</scope>
</reference>
<protein>
    <submittedName>
        <fullName evidence="3">Uncharacterized protein</fullName>
    </submittedName>
</protein>
<dbReference type="WBParaSite" id="nRc.2.0.1.t38757-RA">
    <property type="protein sequence ID" value="nRc.2.0.1.t38757-RA"/>
    <property type="gene ID" value="nRc.2.0.1.g38757"/>
</dbReference>
<evidence type="ECO:0000256" key="1">
    <source>
        <dbReference type="SAM" id="MobiDB-lite"/>
    </source>
</evidence>
<dbReference type="Proteomes" id="UP000887565">
    <property type="component" value="Unplaced"/>
</dbReference>
<keyword evidence="2" id="KW-1185">Reference proteome</keyword>
<evidence type="ECO:0000313" key="2">
    <source>
        <dbReference type="Proteomes" id="UP000887565"/>
    </source>
</evidence>
<accession>A0A915KK05</accession>
<evidence type="ECO:0000313" key="3">
    <source>
        <dbReference type="WBParaSite" id="nRc.2.0.1.t38757-RA"/>
    </source>
</evidence>